<protein>
    <recommendedName>
        <fullName evidence="2">HTH cro/C1-type domain-containing protein</fullName>
    </recommendedName>
</protein>
<dbReference type="EMBL" id="AGDW01000001">
    <property type="protein sequence ID" value="EMB34577.1"/>
    <property type="molecule type" value="Genomic_DNA"/>
</dbReference>
<evidence type="ECO:0000313" key="1">
    <source>
        <dbReference type="EMBL" id="EMB34577.1"/>
    </source>
</evidence>
<organism evidence="1">
    <name type="scientific">Treponema denticola H1-T</name>
    <dbReference type="NCBI Taxonomy" id="999431"/>
    <lineage>
        <taxon>Bacteria</taxon>
        <taxon>Pseudomonadati</taxon>
        <taxon>Spirochaetota</taxon>
        <taxon>Spirochaetia</taxon>
        <taxon>Spirochaetales</taxon>
        <taxon>Treponemataceae</taxon>
        <taxon>Treponema</taxon>
    </lineage>
</organism>
<name>M2CB35_TREDN</name>
<dbReference type="AlphaFoldDB" id="M2CB35"/>
<dbReference type="RefSeq" id="WP_002686821.1">
    <property type="nucleotide sequence ID" value="NZ_CM001794.1"/>
</dbReference>
<comment type="caution">
    <text evidence="1">The sequence shown here is derived from an EMBL/GenBank/DDBJ whole genome shotgun (WGS) entry which is preliminary data.</text>
</comment>
<gene>
    <name evidence="1" type="ORF">HMPREF9725_00116</name>
</gene>
<proteinExistence type="predicted"/>
<dbReference type="HOGENOM" id="CLU_1420885_0_0_12"/>
<accession>M2CB35</accession>
<reference evidence="1" key="1">
    <citation type="submission" date="2012-01" db="EMBL/GenBank/DDBJ databases">
        <title>The Genome Sequence of Treponema denticola H1-T.</title>
        <authorList>
            <consortium name="The Broad Institute Genome Sequencing Platform"/>
            <person name="Earl A."/>
            <person name="Ward D."/>
            <person name="Feldgarden M."/>
            <person name="Gevers D."/>
            <person name="Blanton J.M."/>
            <person name="Fenno C.J."/>
            <person name="Baranova O.V."/>
            <person name="Mathney J."/>
            <person name="Dewhirst F.E."/>
            <person name="Izard J."/>
            <person name="Young S.K."/>
            <person name="Zeng Q."/>
            <person name="Gargeya S."/>
            <person name="Fitzgerald M."/>
            <person name="Haas B."/>
            <person name="Abouelleil A."/>
            <person name="Alvarado L."/>
            <person name="Arachchi H.M."/>
            <person name="Berlin A."/>
            <person name="Chapman S.B."/>
            <person name="Gearin G."/>
            <person name="Goldberg J."/>
            <person name="Griggs A."/>
            <person name="Gujja S."/>
            <person name="Hansen M."/>
            <person name="Heiman D."/>
            <person name="Howarth C."/>
            <person name="Larimer J."/>
            <person name="Lui A."/>
            <person name="MacDonald P.J.P."/>
            <person name="McCowen C."/>
            <person name="Montmayeur A."/>
            <person name="Murphy C."/>
            <person name="Neiman D."/>
            <person name="Pearson M."/>
            <person name="Priest M."/>
            <person name="Roberts A."/>
            <person name="Saif S."/>
            <person name="Shea T."/>
            <person name="Sisk P."/>
            <person name="Stolte C."/>
            <person name="Sykes S."/>
            <person name="Wortman J."/>
            <person name="Nusbaum C."/>
            <person name="Birren B."/>
        </authorList>
    </citation>
    <scope>NUCLEOTIDE SEQUENCE [LARGE SCALE GENOMIC DNA]</scope>
    <source>
        <strain evidence="1">H1-T</strain>
    </source>
</reference>
<evidence type="ECO:0008006" key="2">
    <source>
        <dbReference type="Google" id="ProtNLM"/>
    </source>
</evidence>
<sequence>MEEEKSTFIQNPILKSSLIAVVKEDLEKMANEYYIERLIKIVPSQGLENLSYAQDMLINMVKERTLRSFCTKYNIPHSDIYRMATGERAPGYYIILELCEVIHPTLWFTSIDEAKPKTRKIKTTPIEKAELKNTDGFKKLEKLSKDELIELKIDKQAIYKLKTGKTRILTFKRMIEFSPKINPTDWFIFED</sequence>
<dbReference type="PATRIC" id="fig|999431.4.peg.118"/>
<dbReference type="Proteomes" id="UP000011708">
    <property type="component" value="Chromosome"/>
</dbReference>